<organism evidence="7 8">
    <name type="scientific">Urochloa decumbens</name>
    <dbReference type="NCBI Taxonomy" id="240449"/>
    <lineage>
        <taxon>Eukaryota</taxon>
        <taxon>Viridiplantae</taxon>
        <taxon>Streptophyta</taxon>
        <taxon>Embryophyta</taxon>
        <taxon>Tracheophyta</taxon>
        <taxon>Spermatophyta</taxon>
        <taxon>Magnoliopsida</taxon>
        <taxon>Liliopsida</taxon>
        <taxon>Poales</taxon>
        <taxon>Poaceae</taxon>
        <taxon>PACMAD clade</taxon>
        <taxon>Panicoideae</taxon>
        <taxon>Panicodae</taxon>
        <taxon>Paniceae</taxon>
        <taxon>Melinidinae</taxon>
        <taxon>Urochloa</taxon>
    </lineage>
</organism>
<dbReference type="InterPro" id="IPR007527">
    <property type="entry name" value="Znf_SWIM"/>
</dbReference>
<dbReference type="PANTHER" id="PTHR31973:SF184">
    <property type="entry name" value="OS02G0685500 PROTEIN"/>
    <property type="match status" value="1"/>
</dbReference>
<dbReference type="GO" id="GO:0008270">
    <property type="term" value="F:zinc ion binding"/>
    <property type="evidence" value="ECO:0007669"/>
    <property type="project" value="UniProtKB-KW"/>
</dbReference>
<protein>
    <recommendedName>
        <fullName evidence="6">SWIM-type domain-containing protein</fullName>
    </recommendedName>
</protein>
<evidence type="ECO:0000256" key="3">
    <source>
        <dbReference type="ARBA" id="ARBA00022833"/>
    </source>
</evidence>
<dbReference type="InterPro" id="IPR018289">
    <property type="entry name" value="MULE_transposase_dom"/>
</dbReference>
<dbReference type="PANTHER" id="PTHR31973">
    <property type="entry name" value="POLYPROTEIN, PUTATIVE-RELATED"/>
    <property type="match status" value="1"/>
</dbReference>
<dbReference type="SMART" id="SM00575">
    <property type="entry name" value="ZnF_PMZ"/>
    <property type="match status" value="1"/>
</dbReference>
<name>A0ABC9EPT1_9POAL</name>
<evidence type="ECO:0000256" key="4">
    <source>
        <dbReference type="PROSITE-ProRule" id="PRU00325"/>
    </source>
</evidence>
<reference evidence="7 8" key="2">
    <citation type="submission" date="2024-10" db="EMBL/GenBank/DDBJ databases">
        <authorList>
            <person name="Ryan C."/>
        </authorList>
    </citation>
    <scope>NUCLEOTIDE SEQUENCE [LARGE SCALE GENOMIC DNA]</scope>
</reference>
<dbReference type="EMBL" id="OZ075115">
    <property type="protein sequence ID" value="CAL5061316.1"/>
    <property type="molecule type" value="Genomic_DNA"/>
</dbReference>
<keyword evidence="3" id="KW-0862">Zinc</keyword>
<dbReference type="Proteomes" id="UP001497457">
    <property type="component" value="Chromosome 5rd"/>
</dbReference>
<proteinExistence type="predicted"/>
<evidence type="ECO:0000256" key="2">
    <source>
        <dbReference type="ARBA" id="ARBA00022771"/>
    </source>
</evidence>
<dbReference type="InterPro" id="IPR006564">
    <property type="entry name" value="Znf_PMZ"/>
</dbReference>
<dbReference type="Pfam" id="PF10551">
    <property type="entry name" value="MULE"/>
    <property type="match status" value="1"/>
</dbReference>
<feature type="region of interest" description="Disordered" evidence="5">
    <location>
        <begin position="1"/>
        <end position="59"/>
    </location>
</feature>
<evidence type="ECO:0000313" key="8">
    <source>
        <dbReference type="Proteomes" id="UP001497457"/>
    </source>
</evidence>
<sequence length="787" mass="88962">MKGRGASASAPSVTDADQPGGASAAHLGPIARSRKRKGPAAAAAPKKKARKPPKDHGTTKAYVYHGLQEEDPPYNDLANCEHVIGELPQPRSMSFGDLQCWIIKLFGLHPETQDLVIKGFSIEDCPPVPHPGDIDLYWECHYLRTDAKWASYVKRVKRRNDGMPVFVLYVDSSEIKHYKSLFKAGCNAHSKAAMGTNLTRTLTEVLPEEEYACSISYYLRENPAMATAEIVARLAEKYGNQISHAGAWRVKQKAFELQFGTFYDSYSYAPRLLEDITRYRGNSYHFVDIMDTEVTGCKDFRVLHCIFWAFAQCIQAFVSCRPVLCVKGLPLCGKYQGVLLTALALDANDNYIPVAFATVESESKECWLWFLRNLKQAVVKERSGVCIIHDCKRELLDAVEDLQSNPQEPHPWRDIRSRWCMHHLAETFMAHFGDKKLMMLFKRLCQQNQPNKFVKIWKELDELALKYMAEKGGDSAEMQQQSIEHGEAVVKAQNLSNNLESVADEVFGNGSDNSNSNSNRSLIFSEWIRSKSMEKWALLHDSMGARYSVMGVDIADLNSNHVLKGIRCLPLVGMVDMTLQRMGECFKNENVAAKKALGNPSIKFPEHVQDDMNAKMQKSQMHQVIYMNTEDMSHLSGDTDKTFKVQLRHKYVIVQLKSVYTRSTKKSQNCTVRKIAKCSCNKPQLHHKPCSHVIAVCCQIGVSADTYMSPYYSLTHLARTWNGRFNESETFKNFRWYKDLGCWKTTTWIPDKKMEYSLPADFIGTGTGNEEQQCITGSSATADDQGT</sequence>
<evidence type="ECO:0000313" key="7">
    <source>
        <dbReference type="EMBL" id="CAL5061316.1"/>
    </source>
</evidence>
<reference evidence="8" key="1">
    <citation type="submission" date="2024-06" db="EMBL/GenBank/DDBJ databases">
        <authorList>
            <person name="Ryan C."/>
        </authorList>
    </citation>
    <scope>NUCLEOTIDE SEQUENCE [LARGE SCALE GENOMIC DNA]</scope>
</reference>
<accession>A0ABC9EPT1</accession>
<keyword evidence="2 4" id="KW-0863">Zinc-finger</keyword>
<feature type="domain" description="SWIM-type" evidence="6">
    <location>
        <begin position="660"/>
        <end position="701"/>
    </location>
</feature>
<gene>
    <name evidence="7" type="ORF">URODEC1_LOCUS97640</name>
</gene>
<dbReference type="PROSITE" id="PS50966">
    <property type="entry name" value="ZF_SWIM"/>
    <property type="match status" value="1"/>
</dbReference>
<evidence type="ECO:0000256" key="1">
    <source>
        <dbReference type="ARBA" id="ARBA00022723"/>
    </source>
</evidence>
<keyword evidence="1" id="KW-0479">Metal-binding</keyword>
<evidence type="ECO:0000259" key="6">
    <source>
        <dbReference type="PROSITE" id="PS50966"/>
    </source>
</evidence>
<dbReference type="AlphaFoldDB" id="A0ABC9EPT1"/>
<evidence type="ECO:0000256" key="5">
    <source>
        <dbReference type="SAM" id="MobiDB-lite"/>
    </source>
</evidence>
<keyword evidence="8" id="KW-1185">Reference proteome</keyword>